<reference evidence="2" key="1">
    <citation type="journal article" date="2013" name="Genome Biol.">
        <title>Reference genomes and transcriptomes of Nicotiana sylvestris and Nicotiana tomentosiformis.</title>
        <authorList>
            <person name="Sierro N."/>
            <person name="Battey J.N."/>
            <person name="Ouadi S."/>
            <person name="Bovet L."/>
            <person name="Goepfert S."/>
            <person name="Bakaher N."/>
            <person name="Peitsch M.C."/>
            <person name="Ivanov N.V."/>
        </authorList>
    </citation>
    <scope>NUCLEOTIDE SEQUENCE [LARGE SCALE GENOMIC DNA]</scope>
</reference>
<reference evidence="3" key="2">
    <citation type="submission" date="2025-08" db="UniProtKB">
        <authorList>
            <consortium name="RefSeq"/>
        </authorList>
    </citation>
    <scope>IDENTIFICATION</scope>
    <source>
        <tissue evidence="3">Leaf</tissue>
    </source>
</reference>
<evidence type="ECO:0000313" key="2">
    <source>
        <dbReference type="Proteomes" id="UP000189701"/>
    </source>
</evidence>
<sequence length="322" mass="35410">MPSGAKKRRAARRKQQEEAQAKQTYDFTTVSIVKLSIPIEKLTKGAVLHATASVDKELEQSNQSIREVSGETKVATVDDNTIEENEVPLLNIISNEDNVVSNDVAVVSQNADCITVSKESGENLKETESLGVVCVDTKETEMRGSLLVPGVSNDSKEIELLTGEPEDIVEKVDDSLSYAMSPEEMWEKYNDVLSETDTTILDYDKNRGFFLREAELPVFVAQPTSNEDVKEIPPNSVENTVCSSGEIVFDSKETQAVSTITVSPATENQAHFASPVPCNPECTAIKETLVNLMARVGEFESSIHTFKEDLQKILDKLNANSF</sequence>
<organism evidence="2 3">
    <name type="scientific">Nicotiana sylvestris</name>
    <name type="common">Wood tobacco</name>
    <name type="synonym">South American tobacco</name>
    <dbReference type="NCBI Taxonomy" id="4096"/>
    <lineage>
        <taxon>Eukaryota</taxon>
        <taxon>Viridiplantae</taxon>
        <taxon>Streptophyta</taxon>
        <taxon>Embryophyta</taxon>
        <taxon>Tracheophyta</taxon>
        <taxon>Spermatophyta</taxon>
        <taxon>Magnoliopsida</taxon>
        <taxon>eudicotyledons</taxon>
        <taxon>Gunneridae</taxon>
        <taxon>Pentapetalae</taxon>
        <taxon>asterids</taxon>
        <taxon>lamiids</taxon>
        <taxon>Solanales</taxon>
        <taxon>Solanaceae</taxon>
        <taxon>Nicotianoideae</taxon>
        <taxon>Nicotianeae</taxon>
        <taxon>Nicotiana</taxon>
    </lineage>
</organism>
<feature type="region of interest" description="Disordered" evidence="1">
    <location>
        <begin position="1"/>
        <end position="22"/>
    </location>
</feature>
<name>A0A1U7X0Q0_NICSY</name>
<accession>A0A1U7X0Q0</accession>
<dbReference type="Proteomes" id="UP000189701">
    <property type="component" value="Unplaced"/>
</dbReference>
<proteinExistence type="predicted"/>
<evidence type="ECO:0000256" key="1">
    <source>
        <dbReference type="SAM" id="MobiDB-lite"/>
    </source>
</evidence>
<protein>
    <submittedName>
        <fullName evidence="3">Uncharacterized protein LOC104232824</fullName>
    </submittedName>
</protein>
<keyword evidence="2" id="KW-1185">Reference proteome</keyword>
<feature type="compositionally biased region" description="Basic residues" evidence="1">
    <location>
        <begin position="1"/>
        <end position="13"/>
    </location>
</feature>
<dbReference type="RefSeq" id="XP_009784408.1">
    <property type="nucleotide sequence ID" value="XM_009786106.1"/>
</dbReference>
<dbReference type="eggNOG" id="ENOG502R82F">
    <property type="taxonomic scope" value="Eukaryota"/>
</dbReference>
<gene>
    <name evidence="3" type="primary">LOC104232824</name>
</gene>
<evidence type="ECO:0000313" key="3">
    <source>
        <dbReference type="RefSeq" id="XP_009784408.1"/>
    </source>
</evidence>
<dbReference type="OrthoDB" id="1305534at2759"/>
<dbReference type="AlphaFoldDB" id="A0A1U7X0Q0"/>